<dbReference type="Proteomes" id="UP001163850">
    <property type="component" value="Unassembled WGS sequence"/>
</dbReference>
<feature type="region of interest" description="Disordered" evidence="2">
    <location>
        <begin position="292"/>
        <end position="315"/>
    </location>
</feature>
<evidence type="ECO:0000256" key="1">
    <source>
        <dbReference type="SAM" id="Coils"/>
    </source>
</evidence>
<dbReference type="GO" id="GO:0008289">
    <property type="term" value="F:lipid binding"/>
    <property type="evidence" value="ECO:0007669"/>
    <property type="project" value="TreeGrafter"/>
</dbReference>
<feature type="compositionally biased region" description="Basic and acidic residues" evidence="2">
    <location>
        <begin position="614"/>
        <end position="623"/>
    </location>
</feature>
<dbReference type="InterPro" id="IPR028245">
    <property type="entry name" value="PIL1/LSP1"/>
</dbReference>
<evidence type="ECO:0000313" key="4">
    <source>
        <dbReference type="Proteomes" id="UP001163850"/>
    </source>
</evidence>
<dbReference type="GO" id="GO:0036286">
    <property type="term" value="C:eisosome filament"/>
    <property type="evidence" value="ECO:0007669"/>
    <property type="project" value="TreeGrafter"/>
</dbReference>
<protein>
    <recommendedName>
        <fullName evidence="5">Eisosome component PIL1-domain-containing protein</fullName>
    </recommendedName>
</protein>
<proteinExistence type="predicted"/>
<feature type="compositionally biased region" description="Polar residues" evidence="2">
    <location>
        <begin position="624"/>
        <end position="641"/>
    </location>
</feature>
<evidence type="ECO:0000313" key="3">
    <source>
        <dbReference type="EMBL" id="KAJ3980803.1"/>
    </source>
</evidence>
<dbReference type="Gene3D" id="1.20.1270.60">
    <property type="entry name" value="Arfaptin homology (AH) domain/BAR domain"/>
    <property type="match status" value="1"/>
</dbReference>
<feature type="compositionally biased region" description="Low complexity" evidence="2">
    <location>
        <begin position="906"/>
        <end position="915"/>
    </location>
</feature>
<gene>
    <name evidence="3" type="ORF">F5890DRAFT_640396</name>
</gene>
<dbReference type="InterPro" id="IPR027267">
    <property type="entry name" value="AH/BAR_dom_sf"/>
</dbReference>
<dbReference type="EMBL" id="MU802157">
    <property type="protein sequence ID" value="KAJ3980803.1"/>
    <property type="molecule type" value="Genomic_DNA"/>
</dbReference>
<dbReference type="AlphaFoldDB" id="A0AA38PSC4"/>
<dbReference type="PANTHER" id="PTHR31962:SF6">
    <property type="entry name" value="EISOSOME COMPONENT PIL1-DOMAIN-CONTAINING PROTEIN"/>
    <property type="match status" value="1"/>
</dbReference>
<comment type="caution">
    <text evidence="3">The sequence shown here is derived from an EMBL/GenBank/DDBJ whole genome shotgun (WGS) entry which is preliminary data.</text>
</comment>
<feature type="region of interest" description="Disordered" evidence="2">
    <location>
        <begin position="491"/>
        <end position="540"/>
    </location>
</feature>
<sequence>MFKNAATRLAHSSTLPVLGNKELKPLQDLIIAEKTVLVSLQRLSSDLGKASDTLKTWASGQGEELEDILGASSKLLNQFSTALYQYSSYQYAMREHMKAVRDREEALEELKRRRRALLTRSETINRKVNKLDTPNRSSKAKNLVDQIELANRTREQIDEMNEEITNEEAALGDFKRRKARAWMEIKFGALLECCEKGSVACDFGKLVINEISDKTSQPGLPRLPYTGQSKIQSLLQTALQHGEAVAFTSFSLESNPKEFVSRSRANSASPMYEDNHEQTTVHPHFLNHSAMSSSPLSLNATPSSDNIADNNQSPDHSVRAISLDVATEDVSQQQNAAVTLNTAVNNGELPLSNDWNVTSQLPIAETHQATPTSTITIPITTSSPLLSSGDVIPSLPSSDETNESASRSMGLNMPASSTTGGRGGRFAAFPVRRRILAEADISTAQSTYDAIHILEAPTANLSALRTNSAIVIGADTNVGVPLKEEKITALDAEKEDKESRSSEPSSAHTQMQTDALVADQPSPSVRSDHGPISLDSEAQIPEDITELDIPSTPRPLLLPSPRFSSHFTTKAYFDVLSQRQAEEPPPPLPSLPASIVPNKDGLNAPISFASPTVERGDEGKEVQDSTLINEAHSLESSTPASGSPEFSPPVNLDPPPDAEPESVSIPGLQAQDLLEIPAPVPFVPNRVRFLSNPVEIPPMRPRDSWDSLFTEDDELSLGGLGLTAHAPSETRTSDDGRSLARSFKDVSENQTKNVSSSEHNILDLLNATTAKATLVLAKLESNSPLISPSHSPSPSLGSNPSETTGNSQSASSPSSPPPKQGLLRSHTLGERIGLASLSPATARSSSIEDDSTARATPNLTSPAQIGRKGNKPTLKKSLPSSPYPQRRVARSPSLSGLASANAKGNSSPSLSRSSSANATVPIP</sequence>
<keyword evidence="1" id="KW-0175">Coiled coil</keyword>
<feature type="region of interest" description="Disordered" evidence="2">
    <location>
        <begin position="718"/>
        <end position="738"/>
    </location>
</feature>
<feature type="compositionally biased region" description="Polar residues" evidence="2">
    <location>
        <begin position="892"/>
        <end position="905"/>
    </location>
</feature>
<feature type="compositionally biased region" description="Polar residues" evidence="2">
    <location>
        <begin position="853"/>
        <end position="863"/>
    </location>
</feature>
<feature type="compositionally biased region" description="Polar residues" evidence="2">
    <location>
        <begin position="395"/>
        <end position="419"/>
    </location>
</feature>
<feature type="coiled-coil region" evidence="1">
    <location>
        <begin position="93"/>
        <end position="177"/>
    </location>
</feature>
<organism evidence="3 4">
    <name type="scientific">Lentinula detonsa</name>
    <dbReference type="NCBI Taxonomy" id="2804962"/>
    <lineage>
        <taxon>Eukaryota</taxon>
        <taxon>Fungi</taxon>
        <taxon>Dikarya</taxon>
        <taxon>Basidiomycota</taxon>
        <taxon>Agaricomycotina</taxon>
        <taxon>Agaricomycetes</taxon>
        <taxon>Agaricomycetidae</taxon>
        <taxon>Agaricales</taxon>
        <taxon>Marasmiineae</taxon>
        <taxon>Omphalotaceae</taxon>
        <taxon>Lentinula</taxon>
    </lineage>
</organism>
<dbReference type="PANTHER" id="PTHR31962">
    <property type="entry name" value="SPHINGOLIPID LONG CHAIN BASE-RESPONSIVE PROTEIN PIL1"/>
    <property type="match status" value="1"/>
</dbReference>
<feature type="compositionally biased region" description="Low complexity" evidence="2">
    <location>
        <begin position="784"/>
        <end position="813"/>
    </location>
</feature>
<dbReference type="GO" id="GO:0070941">
    <property type="term" value="P:eisosome assembly"/>
    <property type="evidence" value="ECO:0007669"/>
    <property type="project" value="TreeGrafter"/>
</dbReference>
<feature type="compositionally biased region" description="Basic and acidic residues" evidence="2">
    <location>
        <begin position="491"/>
        <end position="501"/>
    </location>
</feature>
<dbReference type="GO" id="GO:0006897">
    <property type="term" value="P:endocytosis"/>
    <property type="evidence" value="ECO:0007669"/>
    <property type="project" value="TreeGrafter"/>
</dbReference>
<evidence type="ECO:0008006" key="5">
    <source>
        <dbReference type="Google" id="ProtNLM"/>
    </source>
</evidence>
<feature type="compositionally biased region" description="Polar residues" evidence="2">
    <location>
        <begin position="502"/>
        <end position="513"/>
    </location>
</feature>
<name>A0AA38PSC4_9AGAR</name>
<reference evidence="3" key="1">
    <citation type="submission" date="2022-08" db="EMBL/GenBank/DDBJ databases">
        <authorList>
            <consortium name="DOE Joint Genome Institute"/>
            <person name="Min B."/>
            <person name="Riley R."/>
            <person name="Sierra-Patev S."/>
            <person name="Naranjo-Ortiz M."/>
            <person name="Looney B."/>
            <person name="Konkel Z."/>
            <person name="Slot J.C."/>
            <person name="Sakamoto Y."/>
            <person name="Steenwyk J.L."/>
            <person name="Rokas A."/>
            <person name="Carro J."/>
            <person name="Camarero S."/>
            <person name="Ferreira P."/>
            <person name="Molpeceres G."/>
            <person name="Ruiz-Duenas F.J."/>
            <person name="Serrano A."/>
            <person name="Henrissat B."/>
            <person name="Drula E."/>
            <person name="Hughes K.W."/>
            <person name="Mata J.L."/>
            <person name="Ishikawa N.K."/>
            <person name="Vargas-Isla R."/>
            <person name="Ushijima S."/>
            <person name="Smith C.A."/>
            <person name="Ahrendt S."/>
            <person name="Andreopoulos W."/>
            <person name="He G."/>
            <person name="Labutti K."/>
            <person name="Lipzen A."/>
            <person name="Ng V."/>
            <person name="Sandor L."/>
            <person name="Barry K."/>
            <person name="Martinez A.T."/>
            <person name="Xiao Y."/>
            <person name="Gibbons J.G."/>
            <person name="Terashima K."/>
            <person name="Hibbett D.S."/>
            <person name="Grigoriev I.V."/>
        </authorList>
    </citation>
    <scope>NUCLEOTIDE SEQUENCE</scope>
    <source>
        <strain evidence="3">TFB7829</strain>
    </source>
</reference>
<evidence type="ECO:0000256" key="2">
    <source>
        <dbReference type="SAM" id="MobiDB-lite"/>
    </source>
</evidence>
<accession>A0AA38PSC4</accession>
<dbReference type="GO" id="GO:0005886">
    <property type="term" value="C:plasma membrane"/>
    <property type="evidence" value="ECO:0007669"/>
    <property type="project" value="TreeGrafter"/>
</dbReference>
<feature type="region of interest" description="Disordered" evidence="2">
    <location>
        <begin position="602"/>
        <end position="663"/>
    </location>
</feature>
<dbReference type="Pfam" id="PF13805">
    <property type="entry name" value="Pil1"/>
    <property type="match status" value="1"/>
</dbReference>
<feature type="region of interest" description="Disordered" evidence="2">
    <location>
        <begin position="393"/>
        <end position="424"/>
    </location>
</feature>
<feature type="region of interest" description="Disordered" evidence="2">
    <location>
        <begin position="784"/>
        <end position="923"/>
    </location>
</feature>